<dbReference type="PANTHER" id="PTHR12496:SF0">
    <property type="entry name" value="METHYLTRANSFERASE DOMAIN-CONTAINING PROTEIN"/>
    <property type="match status" value="1"/>
</dbReference>
<dbReference type="PANTHER" id="PTHR12496">
    <property type="entry name" value="CGI-41 METHYLTRANSFERASE"/>
    <property type="match status" value="1"/>
</dbReference>
<reference evidence="2" key="1">
    <citation type="submission" date="2022-07" db="EMBL/GenBank/DDBJ databases">
        <title>Phylogenomic reconstructions and comparative analyses of Kickxellomycotina fungi.</title>
        <authorList>
            <person name="Reynolds N.K."/>
            <person name="Stajich J.E."/>
            <person name="Barry K."/>
            <person name="Grigoriev I.V."/>
            <person name="Crous P."/>
            <person name="Smith M.E."/>
        </authorList>
    </citation>
    <scope>NUCLEOTIDE SEQUENCE</scope>
    <source>
        <strain evidence="2">NBRC 105414</strain>
    </source>
</reference>
<dbReference type="InterPro" id="IPR025714">
    <property type="entry name" value="Methyltranfer_dom"/>
</dbReference>
<evidence type="ECO:0000313" key="3">
    <source>
        <dbReference type="Proteomes" id="UP001140217"/>
    </source>
</evidence>
<dbReference type="SUPFAM" id="SSF53335">
    <property type="entry name" value="S-adenosyl-L-methionine-dependent methyltransferases"/>
    <property type="match status" value="1"/>
</dbReference>
<dbReference type="Proteomes" id="UP001140217">
    <property type="component" value="Unassembled WGS sequence"/>
</dbReference>
<evidence type="ECO:0000313" key="2">
    <source>
        <dbReference type="EMBL" id="KAJ2783024.1"/>
    </source>
</evidence>
<dbReference type="InterPro" id="IPR052220">
    <property type="entry name" value="METTL25"/>
</dbReference>
<proteinExistence type="predicted"/>
<dbReference type="AlphaFoldDB" id="A0A9W8LJH9"/>
<dbReference type="EMBL" id="JANBUL010000056">
    <property type="protein sequence ID" value="KAJ2783024.1"/>
    <property type="molecule type" value="Genomic_DNA"/>
</dbReference>
<gene>
    <name evidence="2" type="ORF">H4R18_001925</name>
</gene>
<comment type="caution">
    <text evidence="2">The sequence shown here is derived from an EMBL/GenBank/DDBJ whole genome shotgun (WGS) entry which is preliminary data.</text>
</comment>
<sequence length="490" mass="51316">MVEVEVPLPAGVGSAGEYAAALRQAFAQYGYLAQVGIVDFFVERHWERVPAEWRAHFEAEAFDVGSLIQLADSGEVAAGAPESLRAYVREMWRLRLAAAAAAADPSLDPEAEAQVELRHLADGMTGKKQAEVAALARVVDAAAAATGSAVVVDVGAGRGHLARALAYGATRSRPRVVAVDSQIKQSAEALQRRAARRLGGRQAQRDGVEWDAARAGRLQHALATVGMDSGAALRGLAQAAAAPESEPEPGAAWMLCGLHACGDLSSAVLRAFAETDARAVALVPCCHNRITEAPAGRGFPLSREMRGVALGRNALKAACQAPARWAAAPDAALDAFRRNYHRALLHQLMVDHGRLAPGAPVPAVGRVSGADLDAARAGLDGDDNTDDDSARDFAAYALAALAKLADPWRPSAAQCAECWRRAGGARGLRQVAAAWTLRAVAGPAIEALLLVDRALFLAEHCAPGSRVRAFALLDAATSPRNLTLVAERAP</sequence>
<keyword evidence="3" id="KW-1185">Reference proteome</keyword>
<dbReference type="Gene3D" id="3.40.50.150">
    <property type="entry name" value="Vaccinia Virus protein VP39"/>
    <property type="match status" value="1"/>
</dbReference>
<accession>A0A9W8LJH9</accession>
<name>A0A9W8LJH9_9FUNG</name>
<evidence type="ECO:0000259" key="1">
    <source>
        <dbReference type="Pfam" id="PF13679"/>
    </source>
</evidence>
<dbReference type="InterPro" id="IPR029063">
    <property type="entry name" value="SAM-dependent_MTases_sf"/>
</dbReference>
<dbReference type="Pfam" id="PF13679">
    <property type="entry name" value="Methyltransf_32"/>
    <property type="match status" value="1"/>
</dbReference>
<dbReference type="OrthoDB" id="10258156at2759"/>
<protein>
    <recommendedName>
        <fullName evidence="1">Methyltransferase domain-containing protein</fullName>
    </recommendedName>
</protein>
<feature type="domain" description="Methyltransferase" evidence="1">
    <location>
        <begin position="127"/>
        <end position="292"/>
    </location>
</feature>
<organism evidence="2 3">
    <name type="scientific">Coemansia javaensis</name>
    <dbReference type="NCBI Taxonomy" id="2761396"/>
    <lineage>
        <taxon>Eukaryota</taxon>
        <taxon>Fungi</taxon>
        <taxon>Fungi incertae sedis</taxon>
        <taxon>Zoopagomycota</taxon>
        <taxon>Kickxellomycotina</taxon>
        <taxon>Kickxellomycetes</taxon>
        <taxon>Kickxellales</taxon>
        <taxon>Kickxellaceae</taxon>
        <taxon>Coemansia</taxon>
    </lineage>
</organism>